<name>A0A6P0UJ67_9FLAO</name>
<proteinExistence type="predicted"/>
<protein>
    <recommendedName>
        <fullName evidence="3">STAS/SEC14 domain-containing protein</fullName>
    </recommendedName>
</protein>
<gene>
    <name evidence="1" type="ORF">GWK08_00415</name>
</gene>
<dbReference type="InterPro" id="IPR036513">
    <property type="entry name" value="STAS_dom_sf"/>
</dbReference>
<organism evidence="1 2">
    <name type="scientific">Leptobacterium flavescens</name>
    <dbReference type="NCBI Taxonomy" id="472055"/>
    <lineage>
        <taxon>Bacteria</taxon>
        <taxon>Pseudomonadati</taxon>
        <taxon>Bacteroidota</taxon>
        <taxon>Flavobacteriia</taxon>
        <taxon>Flavobacteriales</taxon>
        <taxon>Flavobacteriaceae</taxon>
        <taxon>Leptobacterium</taxon>
    </lineage>
</organism>
<dbReference type="InterPro" id="IPR038396">
    <property type="entry name" value="SpoIIAA-like_sf"/>
</dbReference>
<dbReference type="InterPro" id="IPR021866">
    <property type="entry name" value="SpoIIAA-like"/>
</dbReference>
<evidence type="ECO:0000313" key="1">
    <source>
        <dbReference type="EMBL" id="NER11889.1"/>
    </source>
</evidence>
<dbReference type="SUPFAM" id="SSF52091">
    <property type="entry name" value="SpoIIaa-like"/>
    <property type="match status" value="1"/>
</dbReference>
<comment type="caution">
    <text evidence="1">The sequence shown here is derived from an EMBL/GenBank/DDBJ whole genome shotgun (WGS) entry which is preliminary data.</text>
</comment>
<accession>A0A6P0UJ67</accession>
<evidence type="ECO:0000313" key="2">
    <source>
        <dbReference type="Proteomes" id="UP000468581"/>
    </source>
</evidence>
<dbReference type="RefSeq" id="WP_163604924.1">
    <property type="nucleotide sequence ID" value="NZ_JAABOO010000001.1"/>
</dbReference>
<dbReference type="Gene3D" id="3.40.50.10600">
    <property type="entry name" value="SpoIIaa-like domains"/>
    <property type="match status" value="1"/>
</dbReference>
<dbReference type="Pfam" id="PF11964">
    <property type="entry name" value="SpoIIAA-like"/>
    <property type="match status" value="1"/>
</dbReference>
<dbReference type="AlphaFoldDB" id="A0A6P0UJ67"/>
<evidence type="ECO:0008006" key="3">
    <source>
        <dbReference type="Google" id="ProtNLM"/>
    </source>
</evidence>
<sequence length="129" mass="15223">MEKVYSLNFGNLIFYENYVVSIVNEGVEFKKEENDVLLQIARKHFGNIPYGFISYRMYSYSVDPMVYKESSQEENIKAIAIVSSKEVNNLSFEIEKLFFSKELQHFEQLDEAVNWIKNILDSYRPKKAI</sequence>
<reference evidence="1 2" key="1">
    <citation type="submission" date="2020-01" db="EMBL/GenBank/DDBJ databases">
        <title>Leptobacterium flavescens.</title>
        <authorList>
            <person name="Wang G."/>
        </authorList>
    </citation>
    <scope>NUCLEOTIDE SEQUENCE [LARGE SCALE GENOMIC DNA]</scope>
    <source>
        <strain evidence="1 2">KCTC 22160</strain>
    </source>
</reference>
<keyword evidence="2" id="KW-1185">Reference proteome</keyword>
<dbReference type="Proteomes" id="UP000468581">
    <property type="component" value="Unassembled WGS sequence"/>
</dbReference>
<dbReference type="EMBL" id="JAABOO010000001">
    <property type="protein sequence ID" value="NER11889.1"/>
    <property type="molecule type" value="Genomic_DNA"/>
</dbReference>